<evidence type="ECO:0008006" key="3">
    <source>
        <dbReference type="Google" id="ProtNLM"/>
    </source>
</evidence>
<comment type="caution">
    <text evidence="1">The sequence shown here is derived from an EMBL/GenBank/DDBJ whole genome shotgun (WGS) entry which is preliminary data.</text>
</comment>
<dbReference type="STRING" id="1238182.C882_3962"/>
<proteinExistence type="predicted"/>
<dbReference type="RefSeq" id="WP_009540070.1">
    <property type="nucleotide sequence ID" value="NZ_ANHY01000006.1"/>
</dbReference>
<dbReference type="Proteomes" id="UP000009881">
    <property type="component" value="Unassembled WGS sequence"/>
</dbReference>
<gene>
    <name evidence="1" type="ORF">C882_3962</name>
</gene>
<organism evidence="1 2">
    <name type="scientific">Caenispirillum salinarum AK4</name>
    <dbReference type="NCBI Taxonomy" id="1238182"/>
    <lineage>
        <taxon>Bacteria</taxon>
        <taxon>Pseudomonadati</taxon>
        <taxon>Pseudomonadota</taxon>
        <taxon>Alphaproteobacteria</taxon>
        <taxon>Rhodospirillales</taxon>
        <taxon>Novispirillaceae</taxon>
        <taxon>Caenispirillum</taxon>
    </lineage>
</organism>
<name>K9H3H0_9PROT</name>
<sequence>MIKLLVIVLVLVTLAGGTFTGLTAFGVIPDVLGLGIKLEDPPPRQEVKPPPVRPEFVEIEPFILPVILEGEGLRRSIYFNFRLKVRKGTAEDVRPHTVRIQDAMVRYLHEWIPRWLRDHDEIDLIVMKEKLRIVTGRVVGEGVVEEVMLRAVFDK</sequence>
<reference evidence="1 2" key="1">
    <citation type="journal article" date="2013" name="Genome Announc.">
        <title>Draft Genome Sequence of an Alphaproteobacterium, Caenispirillum salinarum AK4(T), Isolated from a Solar Saltern.</title>
        <authorList>
            <person name="Khatri I."/>
            <person name="Singh A."/>
            <person name="Korpole S."/>
            <person name="Pinnaka A.K."/>
            <person name="Subramanian S."/>
        </authorList>
    </citation>
    <scope>NUCLEOTIDE SEQUENCE [LARGE SCALE GENOMIC DNA]</scope>
    <source>
        <strain evidence="1 2">AK4</strain>
    </source>
</reference>
<dbReference type="OrthoDB" id="166896at204441"/>
<accession>K9H3H0</accession>
<protein>
    <recommendedName>
        <fullName evidence="3">Flagellar protein FliL</fullName>
    </recommendedName>
</protein>
<dbReference type="eggNOG" id="ENOG5033KE1">
    <property type="taxonomic scope" value="Bacteria"/>
</dbReference>
<keyword evidence="2" id="KW-1185">Reference proteome</keyword>
<evidence type="ECO:0000313" key="2">
    <source>
        <dbReference type="Proteomes" id="UP000009881"/>
    </source>
</evidence>
<evidence type="ECO:0000313" key="1">
    <source>
        <dbReference type="EMBL" id="EKV31589.1"/>
    </source>
</evidence>
<dbReference type="AlphaFoldDB" id="K9H3H0"/>
<dbReference type="EMBL" id="ANHY01000006">
    <property type="protein sequence ID" value="EKV31589.1"/>
    <property type="molecule type" value="Genomic_DNA"/>
</dbReference>